<evidence type="ECO:0000313" key="2">
    <source>
        <dbReference type="Proteomes" id="UP001642360"/>
    </source>
</evidence>
<evidence type="ECO:0000313" key="1">
    <source>
        <dbReference type="EMBL" id="CAK9153547.1"/>
    </source>
</evidence>
<accession>A0ABC8S8R1</accession>
<dbReference type="Proteomes" id="UP001642360">
    <property type="component" value="Unassembled WGS sequence"/>
</dbReference>
<organism evidence="1 2">
    <name type="scientific">Ilex paraguariensis</name>
    <name type="common">yerba mate</name>
    <dbReference type="NCBI Taxonomy" id="185542"/>
    <lineage>
        <taxon>Eukaryota</taxon>
        <taxon>Viridiplantae</taxon>
        <taxon>Streptophyta</taxon>
        <taxon>Embryophyta</taxon>
        <taxon>Tracheophyta</taxon>
        <taxon>Spermatophyta</taxon>
        <taxon>Magnoliopsida</taxon>
        <taxon>eudicotyledons</taxon>
        <taxon>Gunneridae</taxon>
        <taxon>Pentapetalae</taxon>
        <taxon>asterids</taxon>
        <taxon>campanulids</taxon>
        <taxon>Aquifoliales</taxon>
        <taxon>Aquifoliaceae</taxon>
        <taxon>Ilex</taxon>
    </lineage>
</organism>
<name>A0ABC8S8R1_9AQUA</name>
<dbReference type="EMBL" id="CAUOFW020002407">
    <property type="protein sequence ID" value="CAK9153547.1"/>
    <property type="molecule type" value="Genomic_DNA"/>
</dbReference>
<dbReference type="AlphaFoldDB" id="A0ABC8S8R1"/>
<gene>
    <name evidence="1" type="ORF">ILEXP_LOCUS21816</name>
</gene>
<sequence length="203" mass="23302">MRVFSFSDQDMEILIDICAPKLRKLHTFLFANKDKNSPYLNNVKVLIDAPILEYLDIEDGCEACYLIKDEPSSLTSAEIDVGPDFFGEADWVPEFFRVFTFCHVTHLVLLSCDDLSKLPEALQRMPKLEFLDVCVVGARKGHNPLEVEEDHGSSDENYFNKEFYWMQSQEKIEGFKDESSLGQVTWSGKLFIATKSNDRRGIE</sequence>
<keyword evidence="2" id="KW-1185">Reference proteome</keyword>
<reference evidence="1 2" key="1">
    <citation type="submission" date="2024-02" db="EMBL/GenBank/DDBJ databases">
        <authorList>
            <person name="Vignale AGUSTIN F."/>
            <person name="Sosa J E."/>
            <person name="Modenutti C."/>
        </authorList>
    </citation>
    <scope>NUCLEOTIDE SEQUENCE [LARGE SCALE GENOMIC DNA]</scope>
</reference>
<comment type="caution">
    <text evidence="1">The sequence shown here is derived from an EMBL/GenBank/DDBJ whole genome shotgun (WGS) entry which is preliminary data.</text>
</comment>
<protein>
    <submittedName>
        <fullName evidence="1">Uncharacterized protein</fullName>
    </submittedName>
</protein>
<proteinExistence type="predicted"/>